<dbReference type="InterPro" id="IPR036908">
    <property type="entry name" value="RlpA-like_sf"/>
</dbReference>
<comment type="similarity">
    <text evidence="2">Belongs to the cerato-platanin family.</text>
</comment>
<comment type="subcellular location">
    <subcellularLocation>
        <location evidence="1">Secreted</location>
    </subcellularLocation>
</comment>
<evidence type="ECO:0000256" key="1">
    <source>
        <dbReference type="ARBA" id="ARBA00004613"/>
    </source>
</evidence>
<dbReference type="Pfam" id="PF07249">
    <property type="entry name" value="Cerato-platanin"/>
    <property type="match status" value="1"/>
</dbReference>
<dbReference type="InterPro" id="IPR010829">
    <property type="entry name" value="Cerato-platanin"/>
</dbReference>
<evidence type="ECO:0000313" key="4">
    <source>
        <dbReference type="EMBL" id="KAG6375802.1"/>
    </source>
</evidence>
<dbReference type="GO" id="GO:0005576">
    <property type="term" value="C:extracellular region"/>
    <property type="evidence" value="ECO:0007669"/>
    <property type="project" value="UniProtKB-SubCell"/>
</dbReference>
<sequence length="185" mass="20157">MAYMFPLLIGVSRKFHACEFPYLLKSSVFERLVPLNRKPDKAECEVFHSTTFFRSSAGSPTVSSRHQVEKTLASAHIHFLALPQHSITQGYNTFGDLPSYPFIGGAPLVEGWDSPYCGTCWDLTYIDPQGSSWSVIFTAINSGDQGGFSISFAGMDTLTNGNAIRLDGMISVLATQISEAMCAVG</sequence>
<dbReference type="OrthoDB" id="4898945at2759"/>
<proteinExistence type="inferred from homology"/>
<dbReference type="CDD" id="cd22778">
    <property type="entry name" value="DPBB_CEPL-like"/>
    <property type="match status" value="1"/>
</dbReference>
<dbReference type="SUPFAM" id="SSF50685">
    <property type="entry name" value="Barwin-like endoglucanases"/>
    <property type="match status" value="1"/>
</dbReference>
<keyword evidence="5" id="KW-1185">Reference proteome</keyword>
<name>A0A8I2YS45_9AGAM</name>
<organism evidence="4 5">
    <name type="scientific">Boletus reticuloceps</name>
    <dbReference type="NCBI Taxonomy" id="495285"/>
    <lineage>
        <taxon>Eukaryota</taxon>
        <taxon>Fungi</taxon>
        <taxon>Dikarya</taxon>
        <taxon>Basidiomycota</taxon>
        <taxon>Agaricomycotina</taxon>
        <taxon>Agaricomycetes</taxon>
        <taxon>Agaricomycetidae</taxon>
        <taxon>Boletales</taxon>
        <taxon>Boletineae</taxon>
        <taxon>Boletaceae</taxon>
        <taxon>Boletoideae</taxon>
        <taxon>Boletus</taxon>
    </lineage>
</organism>
<reference evidence="4" key="1">
    <citation type="submission" date="2021-03" db="EMBL/GenBank/DDBJ databases">
        <title>Evolutionary innovations through gain and loss of genes in the ectomycorrhizal Boletales.</title>
        <authorList>
            <person name="Wu G."/>
            <person name="Miyauchi S."/>
            <person name="Morin E."/>
            <person name="Yang Z.-L."/>
            <person name="Xu J."/>
            <person name="Martin F.M."/>
        </authorList>
    </citation>
    <scope>NUCLEOTIDE SEQUENCE</scope>
    <source>
        <strain evidence="4">BR01</strain>
    </source>
</reference>
<dbReference type="AlphaFoldDB" id="A0A8I2YS45"/>
<keyword evidence="3" id="KW-0964">Secreted</keyword>
<evidence type="ECO:0000256" key="3">
    <source>
        <dbReference type="ARBA" id="ARBA00022525"/>
    </source>
</evidence>
<comment type="caution">
    <text evidence="4">The sequence shown here is derived from an EMBL/GenBank/DDBJ whole genome shotgun (WGS) entry which is preliminary data.</text>
</comment>
<gene>
    <name evidence="4" type="ORF">JVT61DRAFT_2658</name>
</gene>
<accession>A0A8I2YS45</accession>
<dbReference type="EMBL" id="JAGFBS010000013">
    <property type="protein sequence ID" value="KAG6375802.1"/>
    <property type="molecule type" value="Genomic_DNA"/>
</dbReference>
<dbReference type="Gene3D" id="2.40.40.10">
    <property type="entry name" value="RlpA-like domain"/>
    <property type="match status" value="1"/>
</dbReference>
<evidence type="ECO:0000313" key="5">
    <source>
        <dbReference type="Proteomes" id="UP000683000"/>
    </source>
</evidence>
<dbReference type="Proteomes" id="UP000683000">
    <property type="component" value="Unassembled WGS sequence"/>
</dbReference>
<evidence type="ECO:0000256" key="2">
    <source>
        <dbReference type="ARBA" id="ARBA00010421"/>
    </source>
</evidence>
<protein>
    <submittedName>
        <fullName evidence="4">Cerato-platanin-domain-containing protein</fullName>
    </submittedName>
</protein>